<dbReference type="PATRIC" id="fig|1423786.4.peg.2231"/>
<keyword evidence="4" id="KW-0598">Phosphotransferase system</keyword>
<organism evidence="5 6">
    <name type="scientific">Lentilactobacillus parafarraginis DSM 18390 = JCM 14109</name>
    <dbReference type="NCBI Taxonomy" id="1423786"/>
    <lineage>
        <taxon>Bacteria</taxon>
        <taxon>Bacillati</taxon>
        <taxon>Bacillota</taxon>
        <taxon>Bacilli</taxon>
        <taxon>Lactobacillales</taxon>
        <taxon>Lactobacillaceae</taxon>
        <taxon>Lentilactobacillus</taxon>
    </lineage>
</organism>
<keyword evidence="2" id="KW-0762">Sugar transport</keyword>
<protein>
    <submittedName>
        <fullName evidence="5">PTS system, Lactose Cellobiose specific IIA subunit</fullName>
    </submittedName>
</protein>
<evidence type="ECO:0000256" key="2">
    <source>
        <dbReference type="ARBA" id="ARBA00022597"/>
    </source>
</evidence>
<dbReference type="PANTHER" id="PTHR34382">
    <property type="entry name" value="PTS SYSTEM N,N'-DIACETYLCHITOBIOSE-SPECIFIC EIIA COMPONENT"/>
    <property type="match status" value="1"/>
</dbReference>
<dbReference type="InterPro" id="IPR003188">
    <property type="entry name" value="PTS_IIA_lac/cel"/>
</dbReference>
<dbReference type="RefSeq" id="WP_054732675.1">
    <property type="nucleotide sequence ID" value="NZ_AZFZ01000005.1"/>
</dbReference>
<dbReference type="GO" id="GO:0016740">
    <property type="term" value="F:transferase activity"/>
    <property type="evidence" value="ECO:0007669"/>
    <property type="project" value="UniProtKB-KW"/>
</dbReference>
<dbReference type="EMBL" id="AZFZ01000005">
    <property type="protein sequence ID" value="KRM45231.1"/>
    <property type="molecule type" value="Genomic_DNA"/>
</dbReference>
<name>A0A0R1YT14_9LACO</name>
<gene>
    <name evidence="5" type="ORF">FD47_GL002127</name>
</gene>
<keyword evidence="3" id="KW-0808">Transferase</keyword>
<comment type="caution">
    <text evidence="5">The sequence shown here is derived from an EMBL/GenBank/DDBJ whole genome shotgun (WGS) entry which is preliminary data.</text>
</comment>
<dbReference type="Proteomes" id="UP000051010">
    <property type="component" value="Unassembled WGS sequence"/>
</dbReference>
<keyword evidence="1" id="KW-0813">Transport</keyword>
<evidence type="ECO:0000256" key="1">
    <source>
        <dbReference type="ARBA" id="ARBA00022448"/>
    </source>
</evidence>
<dbReference type="GO" id="GO:0009401">
    <property type="term" value="P:phosphoenolpyruvate-dependent sugar phosphotransferase system"/>
    <property type="evidence" value="ECO:0007669"/>
    <property type="project" value="UniProtKB-KW"/>
</dbReference>
<dbReference type="Pfam" id="PF02255">
    <property type="entry name" value="PTS_IIA"/>
    <property type="match status" value="1"/>
</dbReference>
<dbReference type="PANTHER" id="PTHR34382:SF7">
    <property type="entry name" value="PTS SYSTEM N,N'-DIACETYLCHITOBIOSE-SPECIFIC EIIA COMPONENT"/>
    <property type="match status" value="1"/>
</dbReference>
<evidence type="ECO:0000313" key="5">
    <source>
        <dbReference type="EMBL" id="KRM45231.1"/>
    </source>
</evidence>
<evidence type="ECO:0000256" key="3">
    <source>
        <dbReference type="ARBA" id="ARBA00022679"/>
    </source>
</evidence>
<proteinExistence type="predicted"/>
<evidence type="ECO:0000256" key="4">
    <source>
        <dbReference type="ARBA" id="ARBA00022683"/>
    </source>
</evidence>
<sequence>MTDDDRNQIAMTMLLAAGHAKQIISAQLDHLTDRPMNSDEISRQMATAHQWLVKAHVEQNKLMKDAERVPYSLLLTHAQDTLMNTETIYFLVSKLLPLLEK</sequence>
<reference evidence="5 6" key="1">
    <citation type="journal article" date="2015" name="Genome Announc.">
        <title>Expanding the biotechnology potential of lactobacilli through comparative genomics of 213 strains and associated genera.</title>
        <authorList>
            <person name="Sun Z."/>
            <person name="Harris H.M."/>
            <person name="McCann A."/>
            <person name="Guo C."/>
            <person name="Argimon S."/>
            <person name="Zhang W."/>
            <person name="Yang X."/>
            <person name="Jeffery I.B."/>
            <person name="Cooney J.C."/>
            <person name="Kagawa T.F."/>
            <person name="Liu W."/>
            <person name="Song Y."/>
            <person name="Salvetti E."/>
            <person name="Wrobel A."/>
            <person name="Rasinkangas P."/>
            <person name="Parkhill J."/>
            <person name="Rea M.C."/>
            <person name="O'Sullivan O."/>
            <person name="Ritari J."/>
            <person name="Douillard F.P."/>
            <person name="Paul Ross R."/>
            <person name="Yang R."/>
            <person name="Briner A.E."/>
            <person name="Felis G.E."/>
            <person name="de Vos W.M."/>
            <person name="Barrangou R."/>
            <person name="Klaenhammer T.R."/>
            <person name="Caufield P.W."/>
            <person name="Cui Y."/>
            <person name="Zhang H."/>
            <person name="O'Toole P.W."/>
        </authorList>
    </citation>
    <scope>NUCLEOTIDE SEQUENCE [LARGE SCALE GENOMIC DNA]</scope>
    <source>
        <strain evidence="5 6">DSM 18390</strain>
    </source>
</reference>
<accession>A0A0R1YT14</accession>
<dbReference type="SUPFAM" id="SSF46973">
    <property type="entry name" value="Enzyme IIa from lactose specific PTS, IIa-lac"/>
    <property type="match status" value="1"/>
</dbReference>
<evidence type="ECO:0000313" key="6">
    <source>
        <dbReference type="Proteomes" id="UP000051010"/>
    </source>
</evidence>
<dbReference type="InterPro" id="IPR036542">
    <property type="entry name" value="PTS_IIA_lac/cel_sf"/>
</dbReference>
<dbReference type="Gene3D" id="1.20.58.80">
    <property type="entry name" value="Phosphotransferase system, lactose/cellobiose-type IIA subunit"/>
    <property type="match status" value="1"/>
</dbReference>
<dbReference type="AlphaFoldDB" id="A0A0R1YT14"/>